<feature type="non-terminal residue" evidence="2">
    <location>
        <position position="1"/>
    </location>
</feature>
<keyword evidence="2" id="KW-0436">Ligase</keyword>
<keyword evidence="2" id="KW-0808">Transferase</keyword>
<accession>A0A6J4LC57</accession>
<dbReference type="EC" id="6.3.4.21" evidence="2"/>
<dbReference type="GO" id="GO:0016757">
    <property type="term" value="F:glycosyltransferase activity"/>
    <property type="evidence" value="ECO:0007669"/>
    <property type="project" value="UniProtKB-KW"/>
</dbReference>
<feature type="compositionally biased region" description="Basic residues" evidence="1">
    <location>
        <begin position="376"/>
        <end position="392"/>
    </location>
</feature>
<feature type="compositionally biased region" description="Low complexity" evidence="1">
    <location>
        <begin position="359"/>
        <end position="372"/>
    </location>
</feature>
<reference evidence="2" key="1">
    <citation type="submission" date="2020-02" db="EMBL/GenBank/DDBJ databases">
        <authorList>
            <person name="Meier V. D."/>
        </authorList>
    </citation>
    <scope>NUCLEOTIDE SEQUENCE</scope>
    <source>
        <strain evidence="2">AVDCRST_MAG07</strain>
    </source>
</reference>
<feature type="compositionally biased region" description="Basic and acidic residues" evidence="1">
    <location>
        <begin position="86"/>
        <end position="120"/>
    </location>
</feature>
<protein>
    <submittedName>
        <fullName evidence="2">Nicotinate phosphoribosyltransferase</fullName>
        <ecNumber evidence="2">6.3.4.21</ecNumber>
    </submittedName>
</protein>
<feature type="compositionally biased region" description="Basic residues" evidence="1">
    <location>
        <begin position="323"/>
        <end position="334"/>
    </location>
</feature>
<evidence type="ECO:0000256" key="1">
    <source>
        <dbReference type="SAM" id="MobiDB-lite"/>
    </source>
</evidence>
<evidence type="ECO:0000313" key="2">
    <source>
        <dbReference type="EMBL" id="CAA9327825.1"/>
    </source>
</evidence>
<feature type="compositionally biased region" description="Basic and acidic residues" evidence="1">
    <location>
        <begin position="209"/>
        <end position="220"/>
    </location>
</feature>
<feature type="compositionally biased region" description="Low complexity" evidence="1">
    <location>
        <begin position="19"/>
        <end position="41"/>
    </location>
</feature>
<feature type="compositionally biased region" description="Basic residues" evidence="1">
    <location>
        <begin position="223"/>
        <end position="236"/>
    </location>
</feature>
<proteinExistence type="predicted"/>
<organism evidence="2">
    <name type="scientific">uncultured Frankineae bacterium</name>
    <dbReference type="NCBI Taxonomy" id="437475"/>
    <lineage>
        <taxon>Bacteria</taxon>
        <taxon>Bacillati</taxon>
        <taxon>Actinomycetota</taxon>
        <taxon>Actinomycetes</taxon>
        <taxon>Frankiales</taxon>
        <taxon>environmental samples</taxon>
    </lineage>
</organism>
<feature type="compositionally biased region" description="Basic and acidic residues" evidence="1">
    <location>
        <begin position="1"/>
        <end position="15"/>
    </location>
</feature>
<feature type="compositionally biased region" description="Basic residues" evidence="1">
    <location>
        <begin position="349"/>
        <end position="358"/>
    </location>
</feature>
<feature type="non-terminal residue" evidence="2">
    <location>
        <position position="413"/>
    </location>
</feature>
<feature type="region of interest" description="Disordered" evidence="1">
    <location>
        <begin position="309"/>
        <end position="413"/>
    </location>
</feature>
<feature type="compositionally biased region" description="Basic and acidic residues" evidence="1">
    <location>
        <begin position="403"/>
        <end position="413"/>
    </location>
</feature>
<keyword evidence="2" id="KW-0328">Glycosyltransferase</keyword>
<sequence length="413" mass="44820">VDRPAHRPLRADHARSGPAHGAGRATGRVRGVHPPAAGGPPLRRRGGAGPPGLPRAAGPLRRRGAGCLGLPGAASAHLAARPPVGRRGDRLPRGRDLRPRLPRPDRERLLRRGTAARDARAVGPQPRQRGGLRGRPDGARRRGPAAARDGWPAHARAGRGRCGTGGVRRGFRADQQPRGGPPSRRAHRRDERARLHPGPPQRGRGLRLAGRDARHRDDAAGGHLRHRAGHPQRGRRGRDGAGSGAPGQRRPAGGGASGTGAARRARRHRHAHRRDGRPRRALHRGARRLARRHVRRRYLGGHRVRLAHSRFRVQAGGGGSGGRTRRPARARRQAVGRQDDRRGPQVGLPRRRPRRRPVAARGSGTPTAAAAPVDRRRARRSCPVRRRPRRPAPRGPPPGPRTSRLDRRDRGPV</sequence>
<dbReference type="GO" id="GO:0004516">
    <property type="term" value="F:nicotinate phosphoribosyltransferase activity"/>
    <property type="evidence" value="ECO:0007669"/>
    <property type="project" value="UniProtKB-EC"/>
</dbReference>
<feature type="region of interest" description="Disordered" evidence="1">
    <location>
        <begin position="1"/>
        <end position="296"/>
    </location>
</feature>
<dbReference type="AlphaFoldDB" id="A0A6J4LC57"/>
<gene>
    <name evidence="2" type="ORF">AVDCRST_MAG07-2072</name>
</gene>
<feature type="compositionally biased region" description="Basic residues" evidence="1">
    <location>
        <begin position="263"/>
        <end position="296"/>
    </location>
</feature>
<dbReference type="EMBL" id="CADCUB010000085">
    <property type="protein sequence ID" value="CAA9327825.1"/>
    <property type="molecule type" value="Genomic_DNA"/>
</dbReference>
<name>A0A6J4LC57_9ACTN</name>